<sequence length="65" mass="7357">MKVPACYRSFGLKSLSMENMALTDETSTNEKGMDKNAVSFKESISRPRNQKKNRKYKAPTLSVRG</sequence>
<evidence type="ECO:0000313" key="3">
    <source>
        <dbReference type="Proteomes" id="UP000553059"/>
    </source>
</evidence>
<gene>
    <name evidence="2" type="ORF">GX523_11155</name>
</gene>
<accession>A0A7C7D687</accession>
<reference evidence="2 3" key="1">
    <citation type="journal article" date="2020" name="Biotechnol. Biofuels">
        <title>New insights from the biogas microbiome by comprehensive genome-resolved metagenomics of nearly 1600 species originating from multiple anaerobic digesters.</title>
        <authorList>
            <person name="Campanaro S."/>
            <person name="Treu L."/>
            <person name="Rodriguez-R L.M."/>
            <person name="Kovalovszki A."/>
            <person name="Ziels R.M."/>
            <person name="Maus I."/>
            <person name="Zhu X."/>
            <person name="Kougias P.G."/>
            <person name="Basile A."/>
            <person name="Luo G."/>
            <person name="Schluter A."/>
            <person name="Konstantinidis K.T."/>
            <person name="Angelidaki I."/>
        </authorList>
    </citation>
    <scope>NUCLEOTIDE SEQUENCE [LARGE SCALE GENOMIC DNA]</scope>
    <source>
        <strain evidence="2">AS05jafATM_4</strain>
    </source>
</reference>
<evidence type="ECO:0000313" key="2">
    <source>
        <dbReference type="EMBL" id="HHY27276.1"/>
    </source>
</evidence>
<dbReference type="EMBL" id="DUTF01000247">
    <property type="protein sequence ID" value="HHY27276.1"/>
    <property type="molecule type" value="Genomic_DNA"/>
</dbReference>
<dbReference type="AlphaFoldDB" id="A0A7C7D687"/>
<name>A0A7C7D687_9FIRM</name>
<proteinExistence type="predicted"/>
<dbReference type="Proteomes" id="UP000553059">
    <property type="component" value="Unassembled WGS sequence"/>
</dbReference>
<feature type="region of interest" description="Disordered" evidence="1">
    <location>
        <begin position="24"/>
        <end position="65"/>
    </location>
</feature>
<comment type="caution">
    <text evidence="2">The sequence shown here is derived from an EMBL/GenBank/DDBJ whole genome shotgun (WGS) entry which is preliminary data.</text>
</comment>
<organism evidence="2 3">
    <name type="scientific">Desulfitobacterium dehalogenans</name>
    <dbReference type="NCBI Taxonomy" id="36854"/>
    <lineage>
        <taxon>Bacteria</taxon>
        <taxon>Bacillati</taxon>
        <taxon>Bacillota</taxon>
        <taxon>Clostridia</taxon>
        <taxon>Eubacteriales</taxon>
        <taxon>Desulfitobacteriaceae</taxon>
        <taxon>Desulfitobacterium</taxon>
    </lineage>
</organism>
<evidence type="ECO:0000256" key="1">
    <source>
        <dbReference type="SAM" id="MobiDB-lite"/>
    </source>
</evidence>
<feature type="compositionally biased region" description="Basic residues" evidence="1">
    <location>
        <begin position="48"/>
        <end position="57"/>
    </location>
</feature>
<protein>
    <submittedName>
        <fullName evidence="2">Uncharacterized protein</fullName>
    </submittedName>
</protein>